<dbReference type="OrthoDB" id="275876at2759"/>
<evidence type="ECO:0000256" key="2">
    <source>
        <dbReference type="ARBA" id="ARBA00022980"/>
    </source>
</evidence>
<reference evidence="6" key="1">
    <citation type="journal article" date="2012" name="Nat. Genet.">
        <title>Whole-genome sequence of Schistosoma haematobium.</title>
        <authorList>
            <person name="Young N.D."/>
            <person name="Jex A.R."/>
            <person name="Li B."/>
            <person name="Liu S."/>
            <person name="Yang L."/>
            <person name="Xiong Z."/>
            <person name="Li Y."/>
            <person name="Cantacessi C."/>
            <person name="Hall R.S."/>
            <person name="Xu X."/>
            <person name="Chen F."/>
            <person name="Wu X."/>
            <person name="Zerlotini A."/>
            <person name="Oliveira G."/>
            <person name="Hofmann A."/>
            <person name="Zhang G."/>
            <person name="Fang X."/>
            <person name="Kang Y."/>
            <person name="Campbell B.E."/>
            <person name="Loukas A."/>
            <person name="Ranganathan S."/>
            <person name="Rollinson D."/>
            <person name="Rinaldi G."/>
            <person name="Brindley P.J."/>
            <person name="Yang H."/>
            <person name="Wang J."/>
            <person name="Wang J."/>
            <person name="Gasser R.B."/>
        </authorList>
    </citation>
    <scope>NUCLEOTIDE SEQUENCE [LARGE SCALE GENOMIC DNA]</scope>
</reference>
<dbReference type="STRING" id="6185.A0A094ZMM3"/>
<evidence type="ECO:0000256" key="3">
    <source>
        <dbReference type="ARBA" id="ARBA00023274"/>
    </source>
</evidence>
<organism evidence="6">
    <name type="scientific">Schistosoma haematobium</name>
    <name type="common">Blood fluke</name>
    <dbReference type="NCBI Taxonomy" id="6185"/>
    <lineage>
        <taxon>Eukaryota</taxon>
        <taxon>Metazoa</taxon>
        <taxon>Spiralia</taxon>
        <taxon>Lophotrochozoa</taxon>
        <taxon>Platyhelminthes</taxon>
        <taxon>Trematoda</taxon>
        <taxon>Digenea</taxon>
        <taxon>Strigeidida</taxon>
        <taxon>Schistosomatoidea</taxon>
        <taxon>Schistosomatidae</taxon>
        <taxon>Schistosoma</taxon>
    </lineage>
</organism>
<dbReference type="GO" id="GO:1990904">
    <property type="term" value="C:ribonucleoprotein complex"/>
    <property type="evidence" value="ECO:0007669"/>
    <property type="project" value="UniProtKB-KW"/>
</dbReference>
<dbReference type="SUPFAM" id="SSF52166">
    <property type="entry name" value="Ribosomal protein L4"/>
    <property type="match status" value="2"/>
</dbReference>
<reference evidence="5" key="2">
    <citation type="journal article" date="2019" name="Gigascience">
        <title>High-quality Schistosoma haematobium genome achieved by single-molecule and long-range sequencing.</title>
        <authorList>
            <person name="Stroehlein A.J."/>
            <person name="Korhonen P.K."/>
            <person name="Chong T.M."/>
            <person name="Lim Y.L."/>
            <person name="Chan K.G."/>
            <person name="Webster B."/>
            <person name="Rollinson D."/>
            <person name="Brindley P.J."/>
            <person name="Gasser R.B."/>
            <person name="Young N.D."/>
        </authorList>
    </citation>
    <scope>NUCLEOTIDE SEQUENCE</scope>
</reference>
<dbReference type="Proteomes" id="UP000471633">
    <property type="component" value="Unassembled WGS sequence"/>
</dbReference>
<dbReference type="InterPro" id="IPR002136">
    <property type="entry name" value="Ribosomal_uL4"/>
</dbReference>
<dbReference type="GO" id="GO:0006412">
    <property type="term" value="P:translation"/>
    <property type="evidence" value="ECO:0007669"/>
    <property type="project" value="InterPro"/>
</dbReference>
<keyword evidence="3" id="KW-0687">Ribonucleoprotein</keyword>
<dbReference type="InterPro" id="IPR023574">
    <property type="entry name" value="Ribosomal_uL4_dom_sf"/>
</dbReference>
<evidence type="ECO:0000313" key="5">
    <source>
        <dbReference type="EMBL" id="KAH9593847.1"/>
    </source>
</evidence>
<proteinExistence type="inferred from homology"/>
<gene>
    <name evidence="5" type="primary">MRPL4</name>
    <name evidence="5" type="ORF">MS3_00002083</name>
    <name evidence="6" type="ORF">MS3_03527</name>
</gene>
<sequence length="455" mass="51773">MVFHIREITSLLVKYGCDSFLKHNYNIILTRSASSRPFKIPETNTRCDELQPEPSNQPIMTSRKLQPPVYCSANSRGSRLTWLETLKPLGVSKSSNSQSLLGMIDLHPDIFAVFPRIDLVHKNLYWQAHYRLIDWRCITTRAELSYRTRKKPWPQKKTGKARHGNRRTHIWLNGGQCKGPRGPESFFYLLPYNERLAGLLSMLSIKHAQNDLHIVDDFMLSKTLEEDAKTILTEAQTASLNLNDLEDPLSALNKTRHYRLTKTMNEAAIYIRQLADLRCWGPSILFVDAHSPASQLAVPCPGSENIDNDKTDNMNSSYDNLAISLACGSYENHVKSEISPESSAFKLDSIAPRATHPGRGLTLMPVHSLNVWSMVHHDTLVISLKALEMLEERLIAAQTVVVRDEYSEAPYLHPTTPDWFTAEVDGQADDYVNKSFENRHFTDIIGSSKWRRDTL</sequence>
<dbReference type="EMBL" id="KL250671">
    <property type="protein sequence ID" value="KGB35287.1"/>
    <property type="molecule type" value="Genomic_DNA"/>
</dbReference>
<reference evidence="5" key="4">
    <citation type="journal article" date="2022" name="PLoS Pathog.">
        <title>Chromosome-level genome of Schistosoma haematobium underpins genome-wide explorations of molecular variation.</title>
        <authorList>
            <person name="Stroehlein A.J."/>
            <person name="Korhonen P.K."/>
            <person name="Lee V.V."/>
            <person name="Ralph S.A."/>
            <person name="Mentink-Kane M."/>
            <person name="You H."/>
            <person name="McManus D.P."/>
            <person name="Tchuente L.T."/>
            <person name="Stothard J.R."/>
            <person name="Kaur P."/>
            <person name="Dudchenko O."/>
            <person name="Aiden E.L."/>
            <person name="Yang B."/>
            <person name="Yang H."/>
            <person name="Emery A.M."/>
            <person name="Webster B.L."/>
            <person name="Brindley P.J."/>
            <person name="Rollinson D."/>
            <person name="Chang B.C.H."/>
            <person name="Gasser R.B."/>
            <person name="Young N.D."/>
        </authorList>
    </citation>
    <scope>NUCLEOTIDE SEQUENCE</scope>
</reference>
<dbReference type="EMBL" id="AMPZ03000001">
    <property type="protein sequence ID" value="KAH9593847.1"/>
    <property type="molecule type" value="Genomic_DNA"/>
</dbReference>
<dbReference type="GeneID" id="24591127"/>
<dbReference type="GO" id="GO:0005840">
    <property type="term" value="C:ribosome"/>
    <property type="evidence" value="ECO:0007669"/>
    <property type="project" value="UniProtKB-KW"/>
</dbReference>
<keyword evidence="7" id="KW-1185">Reference proteome</keyword>
<reference evidence="5" key="3">
    <citation type="submission" date="2021-06" db="EMBL/GenBank/DDBJ databases">
        <title>Chromosome-level genome assembly for S. haematobium.</title>
        <authorList>
            <person name="Stroehlein A.J."/>
        </authorList>
    </citation>
    <scope>NUCLEOTIDE SEQUENCE</scope>
</reference>
<keyword evidence="2 6" id="KW-0689">Ribosomal protein</keyword>
<comment type="similarity">
    <text evidence="1">Belongs to the universal ribosomal protein uL4 family.</text>
</comment>
<accession>A0A094ZMM3</accession>
<dbReference type="GO" id="GO:0003735">
    <property type="term" value="F:structural constituent of ribosome"/>
    <property type="evidence" value="ECO:0007669"/>
    <property type="project" value="InterPro"/>
</dbReference>
<dbReference type="PANTHER" id="PTHR10746">
    <property type="entry name" value="50S RIBOSOMAL PROTEIN L4"/>
    <property type="match status" value="1"/>
</dbReference>
<evidence type="ECO:0000313" key="7">
    <source>
        <dbReference type="Proteomes" id="UP000471633"/>
    </source>
</evidence>
<evidence type="ECO:0000313" key="6">
    <source>
        <dbReference type="EMBL" id="KGB35287.1"/>
    </source>
</evidence>
<dbReference type="CTD" id="51073"/>
<dbReference type="AlphaFoldDB" id="A0A094ZMM3"/>
<evidence type="ECO:0000256" key="1">
    <source>
        <dbReference type="ARBA" id="ARBA00010528"/>
    </source>
</evidence>
<dbReference type="KEGG" id="shx:MS3_00002083"/>
<evidence type="ECO:0000256" key="4">
    <source>
        <dbReference type="ARBA" id="ARBA00040565"/>
    </source>
</evidence>
<dbReference type="RefSeq" id="XP_012795049.1">
    <property type="nucleotide sequence ID" value="XM_012939595.3"/>
</dbReference>
<dbReference type="Pfam" id="PF00573">
    <property type="entry name" value="Ribosomal_L4"/>
    <property type="match status" value="1"/>
</dbReference>
<protein>
    <recommendedName>
        <fullName evidence="4">Large ribosomal subunit protein uL4m</fullName>
    </recommendedName>
</protein>
<dbReference type="Gene3D" id="3.40.1370.10">
    <property type="match status" value="1"/>
</dbReference>
<dbReference type="PANTHER" id="PTHR10746:SF6">
    <property type="entry name" value="LARGE RIBOSOMAL SUBUNIT PROTEIN UL4M"/>
    <property type="match status" value="1"/>
</dbReference>
<name>A0A094ZMM3_SCHHA</name>
<dbReference type="InterPro" id="IPR013005">
    <property type="entry name" value="Ribosomal_uL4-like"/>
</dbReference>